<dbReference type="PANTHER" id="PTHR33710">
    <property type="entry name" value="BNAC02G09200D PROTEIN"/>
    <property type="match status" value="1"/>
</dbReference>
<accession>A0AAD9XFA0</accession>
<dbReference type="InterPro" id="IPR036691">
    <property type="entry name" value="Endo/exonu/phosph_ase_sf"/>
</dbReference>
<evidence type="ECO:0000313" key="2">
    <source>
        <dbReference type="Proteomes" id="UP001280121"/>
    </source>
</evidence>
<keyword evidence="2" id="KW-1185">Reference proteome</keyword>
<dbReference type="Gene3D" id="3.60.10.10">
    <property type="entry name" value="Endonuclease/exonuclease/phosphatase"/>
    <property type="match status" value="1"/>
</dbReference>
<proteinExistence type="predicted"/>
<protein>
    <recommendedName>
        <fullName evidence="3">Endonuclease/exonuclease/phosphatase domain-containing protein</fullName>
    </recommendedName>
</protein>
<reference evidence="1" key="1">
    <citation type="journal article" date="2023" name="Plant J.">
        <title>Genome sequences and population genomics provide insights into the demographic history, inbreeding, and mutation load of two 'living fossil' tree species of Dipteronia.</title>
        <authorList>
            <person name="Feng Y."/>
            <person name="Comes H.P."/>
            <person name="Chen J."/>
            <person name="Zhu S."/>
            <person name="Lu R."/>
            <person name="Zhang X."/>
            <person name="Li P."/>
            <person name="Qiu J."/>
            <person name="Olsen K.M."/>
            <person name="Qiu Y."/>
        </authorList>
    </citation>
    <scope>NUCLEOTIDE SEQUENCE</scope>
    <source>
        <strain evidence="1">KIB01</strain>
    </source>
</reference>
<organism evidence="1 2">
    <name type="scientific">Dipteronia dyeriana</name>
    <dbReference type="NCBI Taxonomy" id="168575"/>
    <lineage>
        <taxon>Eukaryota</taxon>
        <taxon>Viridiplantae</taxon>
        <taxon>Streptophyta</taxon>
        <taxon>Embryophyta</taxon>
        <taxon>Tracheophyta</taxon>
        <taxon>Spermatophyta</taxon>
        <taxon>Magnoliopsida</taxon>
        <taxon>eudicotyledons</taxon>
        <taxon>Gunneridae</taxon>
        <taxon>Pentapetalae</taxon>
        <taxon>rosids</taxon>
        <taxon>malvids</taxon>
        <taxon>Sapindales</taxon>
        <taxon>Sapindaceae</taxon>
        <taxon>Hippocastanoideae</taxon>
        <taxon>Acereae</taxon>
        <taxon>Dipteronia</taxon>
    </lineage>
</organism>
<evidence type="ECO:0000313" key="1">
    <source>
        <dbReference type="EMBL" id="KAK2657968.1"/>
    </source>
</evidence>
<sequence>MSMLPWLCVGDFNEILREDEKSGGLPRPQRQMDDFRETLDWCGLGELGFRGPLFTWSNKRDERDLVQERLDRGVCCYDWYQMFSNSFVQHLDFWRSDHRPILVEILDSFERMTVVKRKGIQRFHVEACWVGREGCDRLVERCWNHSCASGELSRVVETIQNCKDHLMKWNRKHQNGLQKDLDKCREELHRVSENIQTDSWAEIRVLERRLDKLLAEEESYWKQRSRVEWLKGGDRNTKFYHWKASSRRARNEIVGLYDEGGNWCAEGNDVEMIVVDYFSKLYTAEDFSGLDVDHVIDCVQPRLS</sequence>
<dbReference type="EMBL" id="JANJYI010000003">
    <property type="protein sequence ID" value="KAK2657968.1"/>
    <property type="molecule type" value="Genomic_DNA"/>
</dbReference>
<evidence type="ECO:0008006" key="3">
    <source>
        <dbReference type="Google" id="ProtNLM"/>
    </source>
</evidence>
<name>A0AAD9XFA0_9ROSI</name>
<dbReference type="Proteomes" id="UP001280121">
    <property type="component" value="Unassembled WGS sequence"/>
</dbReference>
<dbReference type="SUPFAM" id="SSF56219">
    <property type="entry name" value="DNase I-like"/>
    <property type="match status" value="1"/>
</dbReference>
<dbReference type="AlphaFoldDB" id="A0AAD9XFA0"/>
<dbReference type="PANTHER" id="PTHR33710:SF62">
    <property type="entry name" value="DUF4283 DOMAIN PROTEIN"/>
    <property type="match status" value="1"/>
</dbReference>
<gene>
    <name evidence="1" type="ORF">Ddye_011020</name>
</gene>
<comment type="caution">
    <text evidence="1">The sequence shown here is derived from an EMBL/GenBank/DDBJ whole genome shotgun (WGS) entry which is preliminary data.</text>
</comment>